<dbReference type="GO" id="GO:0030488">
    <property type="term" value="P:tRNA methylation"/>
    <property type="evidence" value="ECO:0007669"/>
    <property type="project" value="TreeGrafter"/>
</dbReference>
<dbReference type="InterPro" id="IPR006073">
    <property type="entry name" value="GTP-bd"/>
</dbReference>
<dbReference type="Proteomes" id="UP000076532">
    <property type="component" value="Unassembled WGS sequence"/>
</dbReference>
<dbReference type="GO" id="GO:0005737">
    <property type="term" value="C:cytoplasm"/>
    <property type="evidence" value="ECO:0007669"/>
    <property type="project" value="TreeGrafter"/>
</dbReference>
<evidence type="ECO:0000256" key="1">
    <source>
        <dbReference type="SAM" id="MobiDB-lite"/>
    </source>
</evidence>
<accession>A0A166UUN9</accession>
<protein>
    <submittedName>
        <fullName evidence="3">P-loop containing nucleoside triphosphate hydrolase protein</fullName>
    </submittedName>
</protein>
<organism evidence="3 4">
    <name type="scientific">Athelia psychrophila</name>
    <dbReference type="NCBI Taxonomy" id="1759441"/>
    <lineage>
        <taxon>Eukaryota</taxon>
        <taxon>Fungi</taxon>
        <taxon>Dikarya</taxon>
        <taxon>Basidiomycota</taxon>
        <taxon>Agaricomycotina</taxon>
        <taxon>Agaricomycetes</taxon>
        <taxon>Agaricomycetidae</taxon>
        <taxon>Atheliales</taxon>
        <taxon>Atheliaceae</taxon>
        <taxon>Athelia</taxon>
    </lineage>
</organism>
<sequence length="551" mass="60665">MSRSAIKNRSESDLTKGVSTSISGPHRPGETERALGGAGNSSTLAVINNEGDAVRTIARSRSNPNQKTQDGLFGGANPMSPELTPEHAPPHPNIIVCGKTGAGKSSLINMIAGKDVAPTSSDLLRCTLVIKSYDVKLDDSLTVTLWDTAGLDQVENDDSGDIIRRAVCELILRLDKGVMLLIFCLRGKIQAETVENYKTFRNICHPTIPMAVVVSGLEKELDKVAWWSRNEVNFTSAGLRFDHHTCITGIKENSVYGEAYNASAKEVKAMINRAYRTSSANPISAPHNVTPHPNIIVFGPTGSGKSSLINMIAGKDVVETSSDLPRCTFDSKPYPAKLDESLTVTLWDTEGLDEGSRYDNDTIRRVCELILRLEKGVILLIFCLRDKIQAGTVENYEMLRNICHPTVPMVVVVAGLEREPNKVEWWSRNEPTFTGAGMKFDNHACIVGTRGNRIANSDSFAYSEAYDASATEVKAIIKRTYLAYLREPKNDERHEWFSRILGIIRVLFPGSNSETVEVTRLNQKLRKLGLAQKDREDIVKAYIKQADPGST</sequence>
<feature type="region of interest" description="Disordered" evidence="1">
    <location>
        <begin position="1"/>
        <end position="43"/>
    </location>
</feature>
<name>A0A166UUN9_9AGAM</name>
<dbReference type="SUPFAM" id="SSF52540">
    <property type="entry name" value="P-loop containing nucleoside triphosphate hydrolases"/>
    <property type="match status" value="2"/>
</dbReference>
<dbReference type="Pfam" id="PF01926">
    <property type="entry name" value="MMR_HSR1"/>
    <property type="match status" value="2"/>
</dbReference>
<dbReference type="GO" id="GO:0005525">
    <property type="term" value="F:GTP binding"/>
    <property type="evidence" value="ECO:0007669"/>
    <property type="project" value="InterPro"/>
</dbReference>
<dbReference type="GO" id="GO:0002098">
    <property type="term" value="P:tRNA wobble uridine modification"/>
    <property type="evidence" value="ECO:0007669"/>
    <property type="project" value="TreeGrafter"/>
</dbReference>
<dbReference type="EMBL" id="KV417487">
    <property type="protein sequence ID" value="KZP32050.1"/>
    <property type="molecule type" value="Genomic_DNA"/>
</dbReference>
<dbReference type="PANTHER" id="PTHR42714">
    <property type="entry name" value="TRNA MODIFICATION GTPASE GTPBP3"/>
    <property type="match status" value="1"/>
</dbReference>
<evidence type="ECO:0000313" key="4">
    <source>
        <dbReference type="Proteomes" id="UP000076532"/>
    </source>
</evidence>
<dbReference type="STRING" id="436010.A0A166UUN9"/>
<evidence type="ECO:0000313" key="3">
    <source>
        <dbReference type="EMBL" id="KZP32050.1"/>
    </source>
</evidence>
<dbReference type="InterPro" id="IPR027417">
    <property type="entry name" value="P-loop_NTPase"/>
</dbReference>
<gene>
    <name evidence="3" type="ORF">FIBSPDRAFT_1037160</name>
</gene>
<feature type="compositionally biased region" description="Polar residues" evidence="1">
    <location>
        <begin position="59"/>
        <end position="69"/>
    </location>
</feature>
<dbReference type="PANTHER" id="PTHR42714:SF6">
    <property type="entry name" value="TRANSLATION INITIATION FACTOR IF-2"/>
    <property type="match status" value="1"/>
</dbReference>
<reference evidence="3 4" key="1">
    <citation type="journal article" date="2016" name="Mol. Biol. Evol.">
        <title>Comparative Genomics of Early-Diverging Mushroom-Forming Fungi Provides Insights into the Origins of Lignocellulose Decay Capabilities.</title>
        <authorList>
            <person name="Nagy L.G."/>
            <person name="Riley R."/>
            <person name="Tritt A."/>
            <person name="Adam C."/>
            <person name="Daum C."/>
            <person name="Floudas D."/>
            <person name="Sun H."/>
            <person name="Yadav J.S."/>
            <person name="Pangilinan J."/>
            <person name="Larsson K.H."/>
            <person name="Matsuura K."/>
            <person name="Barry K."/>
            <person name="Labutti K."/>
            <person name="Kuo R."/>
            <person name="Ohm R.A."/>
            <person name="Bhattacharya S.S."/>
            <person name="Shirouzu T."/>
            <person name="Yoshinaga Y."/>
            <person name="Martin F.M."/>
            <person name="Grigoriev I.V."/>
            <person name="Hibbett D.S."/>
        </authorList>
    </citation>
    <scope>NUCLEOTIDE SEQUENCE [LARGE SCALE GENOMIC DNA]</scope>
    <source>
        <strain evidence="3 4">CBS 109695</strain>
    </source>
</reference>
<dbReference type="GO" id="GO:0016787">
    <property type="term" value="F:hydrolase activity"/>
    <property type="evidence" value="ECO:0007669"/>
    <property type="project" value="UniProtKB-KW"/>
</dbReference>
<dbReference type="CDD" id="cd00882">
    <property type="entry name" value="Ras_like_GTPase"/>
    <property type="match status" value="2"/>
</dbReference>
<dbReference type="OrthoDB" id="422720at2759"/>
<feature type="domain" description="G" evidence="2">
    <location>
        <begin position="94"/>
        <end position="195"/>
    </location>
</feature>
<keyword evidence="4" id="KW-1185">Reference proteome</keyword>
<dbReference type="Gene3D" id="3.40.50.300">
    <property type="entry name" value="P-loop containing nucleotide triphosphate hydrolases"/>
    <property type="match status" value="2"/>
</dbReference>
<feature type="region of interest" description="Disordered" evidence="1">
    <location>
        <begin position="57"/>
        <end position="91"/>
    </location>
</feature>
<proteinExistence type="predicted"/>
<feature type="domain" description="G" evidence="2">
    <location>
        <begin position="295"/>
        <end position="412"/>
    </location>
</feature>
<keyword evidence="3" id="KW-0378">Hydrolase</keyword>
<dbReference type="AlphaFoldDB" id="A0A166UUN9"/>
<evidence type="ECO:0000259" key="2">
    <source>
        <dbReference type="Pfam" id="PF01926"/>
    </source>
</evidence>